<comment type="caution">
    <text evidence="1">The sequence shown here is derived from an EMBL/GenBank/DDBJ whole genome shotgun (WGS) entry which is preliminary data.</text>
</comment>
<gene>
    <name evidence="1" type="ORF">Cgig2_028354</name>
</gene>
<keyword evidence="2" id="KW-1185">Reference proteome</keyword>
<proteinExistence type="predicted"/>
<sequence>MLFRYLCSLGRLFNLKYIENSHDTSSPPPAAAPLFPTVENMTLVEIPQVKGWSTHMCIASSSTQKEEDSRQRQRLLKYYSAFSKSKKLAFFKVESEAKGGLSNLERPEITNCLNLRGKCQEPAGQDEDLISLSKLKGFQFCNVGLKANARLFQGLLLLEKLRIISCNELMKYQEGLTPPHPSKSLLLMVVLS</sequence>
<name>A0A9Q1K2D2_9CARY</name>
<dbReference type="AlphaFoldDB" id="A0A9Q1K2D2"/>
<dbReference type="Proteomes" id="UP001153076">
    <property type="component" value="Unassembled WGS sequence"/>
</dbReference>
<evidence type="ECO:0000313" key="1">
    <source>
        <dbReference type="EMBL" id="KAJ8435168.1"/>
    </source>
</evidence>
<dbReference type="EMBL" id="JAKOGI010000428">
    <property type="protein sequence ID" value="KAJ8435168.1"/>
    <property type="molecule type" value="Genomic_DNA"/>
</dbReference>
<evidence type="ECO:0000313" key="2">
    <source>
        <dbReference type="Proteomes" id="UP001153076"/>
    </source>
</evidence>
<protein>
    <submittedName>
        <fullName evidence="1">Uncharacterized protein</fullName>
    </submittedName>
</protein>
<organism evidence="1 2">
    <name type="scientific">Carnegiea gigantea</name>
    <dbReference type="NCBI Taxonomy" id="171969"/>
    <lineage>
        <taxon>Eukaryota</taxon>
        <taxon>Viridiplantae</taxon>
        <taxon>Streptophyta</taxon>
        <taxon>Embryophyta</taxon>
        <taxon>Tracheophyta</taxon>
        <taxon>Spermatophyta</taxon>
        <taxon>Magnoliopsida</taxon>
        <taxon>eudicotyledons</taxon>
        <taxon>Gunneridae</taxon>
        <taxon>Pentapetalae</taxon>
        <taxon>Caryophyllales</taxon>
        <taxon>Cactineae</taxon>
        <taxon>Cactaceae</taxon>
        <taxon>Cactoideae</taxon>
        <taxon>Echinocereeae</taxon>
        <taxon>Carnegiea</taxon>
    </lineage>
</organism>
<reference evidence="1" key="1">
    <citation type="submission" date="2022-04" db="EMBL/GenBank/DDBJ databases">
        <title>Carnegiea gigantea Genome sequencing and assembly v2.</title>
        <authorList>
            <person name="Copetti D."/>
            <person name="Sanderson M.J."/>
            <person name="Burquez A."/>
            <person name="Wojciechowski M.F."/>
        </authorList>
    </citation>
    <scope>NUCLEOTIDE SEQUENCE</scope>
    <source>
        <strain evidence="1">SGP5-SGP5p</strain>
        <tissue evidence="1">Aerial part</tissue>
    </source>
</reference>
<accession>A0A9Q1K2D2</accession>